<protein>
    <submittedName>
        <fullName evidence="7">DNA methylase domain protein</fullName>
    </submittedName>
</protein>
<dbReference type="Proteomes" id="UP000006410">
    <property type="component" value="Unassembled WGS sequence"/>
</dbReference>
<evidence type="ECO:0000256" key="5">
    <source>
        <dbReference type="SAM" id="MobiDB-lite"/>
    </source>
</evidence>
<dbReference type="Pfam" id="PF01555">
    <property type="entry name" value="N6_N4_Mtase"/>
    <property type="match status" value="1"/>
</dbReference>
<evidence type="ECO:0000256" key="4">
    <source>
        <dbReference type="ARBA" id="ARBA00022691"/>
    </source>
</evidence>
<dbReference type="InterPro" id="IPR029063">
    <property type="entry name" value="SAM-dependent_MTases_sf"/>
</dbReference>
<proteinExistence type="inferred from homology"/>
<dbReference type="GO" id="GO:0032259">
    <property type="term" value="P:methylation"/>
    <property type="evidence" value="ECO:0007669"/>
    <property type="project" value="UniProtKB-KW"/>
</dbReference>
<dbReference type="EMBL" id="AJTF01000007">
    <property type="protein sequence ID" value="EIJ28710.1"/>
    <property type="molecule type" value="Genomic_DNA"/>
</dbReference>
<feature type="region of interest" description="Disordered" evidence="5">
    <location>
        <begin position="272"/>
        <end position="297"/>
    </location>
</feature>
<evidence type="ECO:0000313" key="8">
    <source>
        <dbReference type="Proteomes" id="UP000006410"/>
    </source>
</evidence>
<evidence type="ECO:0000256" key="2">
    <source>
        <dbReference type="ARBA" id="ARBA00022603"/>
    </source>
</evidence>
<dbReference type="InterPro" id="IPR002941">
    <property type="entry name" value="DNA_methylase_N4/N6"/>
</dbReference>
<comment type="similarity">
    <text evidence="1">Belongs to the N(4)/N(6)-methyltransferase family.</text>
</comment>
<evidence type="ECO:0000313" key="7">
    <source>
        <dbReference type="EMBL" id="EIJ28710.1"/>
    </source>
</evidence>
<keyword evidence="3" id="KW-0808">Transferase</keyword>
<dbReference type="AlphaFoldDB" id="A0AA87LQY7"/>
<keyword evidence="2 7" id="KW-0489">Methyltransferase</keyword>
<name>A0AA87LQY7_BIFLL</name>
<dbReference type="SUPFAM" id="SSF53335">
    <property type="entry name" value="S-adenosyl-L-methionine-dependent methyltransferases"/>
    <property type="match status" value="1"/>
</dbReference>
<evidence type="ECO:0000256" key="1">
    <source>
        <dbReference type="ARBA" id="ARBA00006594"/>
    </source>
</evidence>
<feature type="region of interest" description="Disordered" evidence="5">
    <location>
        <begin position="326"/>
        <end position="351"/>
    </location>
</feature>
<evidence type="ECO:0000256" key="3">
    <source>
        <dbReference type="ARBA" id="ARBA00022679"/>
    </source>
</evidence>
<feature type="domain" description="DNA methylase N-4/N-6" evidence="6">
    <location>
        <begin position="338"/>
        <end position="447"/>
    </location>
</feature>
<dbReference type="GO" id="GO:0003677">
    <property type="term" value="F:DNA binding"/>
    <property type="evidence" value="ECO:0007669"/>
    <property type="project" value="InterPro"/>
</dbReference>
<dbReference type="GO" id="GO:0008170">
    <property type="term" value="F:N-methyltransferase activity"/>
    <property type="evidence" value="ECO:0007669"/>
    <property type="project" value="InterPro"/>
</dbReference>
<dbReference type="Gene3D" id="3.40.50.150">
    <property type="entry name" value="Vaccinia Virus protein VP39"/>
    <property type="match status" value="2"/>
</dbReference>
<sequence length="460" mass="51009">MDAVVTDPPYEIGFMNRGFDRTGIAFDVDLWRGILRVLKPGGHVAAFAASRTYHRLAGAIEDAGFEIRDQVDWVYASGMPHGSDAAILIDRERREDLEPTRRVCRFIRAAMDAKGLASKDLASAFDCNPRLIDHWAARDTDSQPSLPSVAQWSRLKTLLDLDDAMDGEVERLNVRKGQPSDTFKQLPVIGEHASETGGVPGERFQAHDNLIREPSDTAKPFKGWYSQLKPAHEPICLARKPLDGNLAHNLFEYGTGALHIDACRVPFRNTADEAESKGKNQHGRFGSGPRDNHVYGADKADRTDYTAEARFAPNMLFDQSTAKELDRQSGITVSRKGKPRASTKPGDGWGMTHTGAEYDDMGGASRFYPVFRYCPKASPSERPKVDGILHPTVKPVELMRWLVRLITPEGGLVLEPFAGSGTTLEACLLEHMQCTASELDPDYIKLIHARLSKPIQNELF</sequence>
<dbReference type="InterPro" id="IPR002052">
    <property type="entry name" value="DNA_methylase_N6_adenine_CS"/>
</dbReference>
<evidence type="ECO:0000259" key="6">
    <source>
        <dbReference type="Pfam" id="PF01555"/>
    </source>
</evidence>
<keyword evidence="4" id="KW-0949">S-adenosyl-L-methionine</keyword>
<comment type="caution">
    <text evidence="7">The sequence shown here is derived from an EMBL/GenBank/DDBJ whole genome shotgun (WGS) entry which is preliminary data.</text>
</comment>
<accession>A0AA87LQY7</accession>
<gene>
    <name evidence="7" type="ORF">HMPREF1313_1399</name>
</gene>
<dbReference type="PROSITE" id="PS00092">
    <property type="entry name" value="N6_MTASE"/>
    <property type="match status" value="1"/>
</dbReference>
<dbReference type="RefSeq" id="WP_007055010.1">
    <property type="nucleotide sequence ID" value="NZ_AJTF01000007.1"/>
</dbReference>
<dbReference type="REBASE" id="65561">
    <property type="entry name" value="M.Blo16BORF1399P"/>
</dbReference>
<organism evidence="7 8">
    <name type="scientific">Bifidobacterium longum subsp. longum 1-6B</name>
    <dbReference type="NCBI Taxonomy" id="1161744"/>
    <lineage>
        <taxon>Bacteria</taxon>
        <taxon>Bacillati</taxon>
        <taxon>Actinomycetota</taxon>
        <taxon>Actinomycetes</taxon>
        <taxon>Bifidobacteriales</taxon>
        <taxon>Bifidobacteriaceae</taxon>
        <taxon>Bifidobacterium</taxon>
    </lineage>
</organism>
<dbReference type="PRINTS" id="PR00506">
    <property type="entry name" value="D21N6MTFRASE"/>
</dbReference>
<dbReference type="InterPro" id="IPR002295">
    <property type="entry name" value="N4/N6-MTase_EcoPI_Mod-like"/>
</dbReference>
<reference evidence="7 8" key="1">
    <citation type="journal article" date="2013" name="Genome Announc.">
        <title>Draft Genome Sequences of Two Pairs of Human Intestinal Bifidobacterium longum subsp. longum Strains, 44B and 1-6B and 35B and 2-2B, Consecutively Isolated from Two Children after a 5-Year Time Period.</title>
        <authorList>
            <person name="Shkoporov A.N."/>
            <person name="Efimov B.A."/>
            <person name="Khokhlova E.V."/>
            <person name="Chaplin A.V."/>
            <person name="Kafarskaya L.I."/>
            <person name="Durkin A.S."/>
            <person name="McCorrison J."/>
            <person name="Torralba M."/>
            <person name="Gillis M."/>
            <person name="Sutton G."/>
            <person name="Weibel D.B."/>
            <person name="Nelson K.E."/>
            <person name="Smeianov V.V."/>
        </authorList>
    </citation>
    <scope>NUCLEOTIDE SEQUENCE [LARGE SCALE GENOMIC DNA]</scope>
    <source>
        <strain evidence="7 8">1-6B</strain>
    </source>
</reference>